<protein>
    <recommendedName>
        <fullName evidence="5">Lebercilin</fullName>
    </recommendedName>
</protein>
<dbReference type="Proteomes" id="UP001159427">
    <property type="component" value="Unassembled WGS sequence"/>
</dbReference>
<accession>A0ABN8MGI7</accession>
<feature type="region of interest" description="Disordered" evidence="2">
    <location>
        <begin position="231"/>
        <end position="270"/>
    </location>
</feature>
<feature type="compositionally biased region" description="Basic and acidic residues" evidence="2">
    <location>
        <begin position="231"/>
        <end position="259"/>
    </location>
</feature>
<name>A0ABN8MGI7_9CNID</name>
<sequence>MFLFKSSGVMHKVSLSMENKSLEKEMASSSNEVTFNQDTLQRELQDLRALKEKVIDERKQHDGELKGLNMQVQRKNDACTKLQAGVRYKTEARIDEAIRKLEHQMQAQQLKISEEKRLVAEIDILKRSKRNLNEYLALKQLVDQLRIRQRAIRGERDACVKKINRLKSREEEIKNLLDSDAAGVNEEMEKQRLKQLNEVEALKKELDELHIKKRDIKSNFTKEQRRYYSNVKEIRAQKQKEDHDKRNKDRFSSLKDAHVSRRSKQQPYEKEKALCDTLMAHLEKLHKTLLPDVQVSPLPDKDPVPSLAANTAVEFSKSDGEGTFLRRKSATDDLVGVFAGIARTTRRGSRKGRRSSGKEVPRKLNLHPDVVENLLALSLSPPSTYVDIPKVLEELQERRDFFERAITSNTALTLPSNDLMSPITEEAAPKFPSLFKGKSEDENPEEINETENISSGKDSTEDQEDNSMEGQASSVCIQDEQMVLDKSVEKSNNNALLVDDYSHKSEREEKQSLSYFSQLQNEAAANEHGATDMGADVTEGNCEVSAAELEYNNTLNAANEKDSNVHDIFSSVNGDVHVLDEPASTDSVDNDKETEKQKETITFSDNLLQPNCKTGIVAKEESFIQDLQIHSSNCTSPSPRSSRLLLNEKDLEAVYDRNLVKVQCEKCPA</sequence>
<reference evidence="3 4" key="1">
    <citation type="submission" date="2022-05" db="EMBL/GenBank/DDBJ databases">
        <authorList>
            <consortium name="Genoscope - CEA"/>
            <person name="William W."/>
        </authorList>
    </citation>
    <scope>NUCLEOTIDE SEQUENCE [LARGE SCALE GENOMIC DNA]</scope>
</reference>
<gene>
    <name evidence="3" type="ORF">PEVE_00032033</name>
</gene>
<dbReference type="PANTHER" id="PTHR31027">
    <property type="entry name" value="NUCLEAR SEGREGATION PROTEIN BFR1"/>
    <property type="match status" value="1"/>
</dbReference>
<feature type="coiled-coil region" evidence="1">
    <location>
        <begin position="185"/>
        <end position="219"/>
    </location>
</feature>
<evidence type="ECO:0000256" key="1">
    <source>
        <dbReference type="SAM" id="Coils"/>
    </source>
</evidence>
<evidence type="ECO:0008006" key="5">
    <source>
        <dbReference type="Google" id="ProtNLM"/>
    </source>
</evidence>
<feature type="compositionally biased region" description="Basic residues" evidence="2">
    <location>
        <begin position="345"/>
        <end position="355"/>
    </location>
</feature>
<feature type="coiled-coil region" evidence="1">
    <location>
        <begin position="12"/>
        <end position="64"/>
    </location>
</feature>
<organism evidence="3 4">
    <name type="scientific">Porites evermanni</name>
    <dbReference type="NCBI Taxonomy" id="104178"/>
    <lineage>
        <taxon>Eukaryota</taxon>
        <taxon>Metazoa</taxon>
        <taxon>Cnidaria</taxon>
        <taxon>Anthozoa</taxon>
        <taxon>Hexacorallia</taxon>
        <taxon>Scleractinia</taxon>
        <taxon>Fungiina</taxon>
        <taxon>Poritidae</taxon>
        <taxon>Porites</taxon>
    </lineage>
</organism>
<dbReference type="EMBL" id="CALNXI010000463">
    <property type="protein sequence ID" value="CAH3027629.1"/>
    <property type="molecule type" value="Genomic_DNA"/>
</dbReference>
<evidence type="ECO:0000256" key="2">
    <source>
        <dbReference type="SAM" id="MobiDB-lite"/>
    </source>
</evidence>
<keyword evidence="1" id="KW-0175">Coiled coil</keyword>
<evidence type="ECO:0000313" key="4">
    <source>
        <dbReference type="Proteomes" id="UP001159427"/>
    </source>
</evidence>
<evidence type="ECO:0000313" key="3">
    <source>
        <dbReference type="EMBL" id="CAH3027629.1"/>
    </source>
</evidence>
<feature type="region of interest" description="Disordered" evidence="2">
    <location>
        <begin position="428"/>
        <end position="472"/>
    </location>
</feature>
<comment type="caution">
    <text evidence="3">The sequence shown here is derived from an EMBL/GenBank/DDBJ whole genome shotgun (WGS) entry which is preliminary data.</text>
</comment>
<feature type="region of interest" description="Disordered" evidence="2">
    <location>
        <begin position="345"/>
        <end position="364"/>
    </location>
</feature>
<dbReference type="PANTHER" id="PTHR31027:SF2">
    <property type="entry name" value="LEBERCILIN DOMAIN-CONTAINING PROTEIN"/>
    <property type="match status" value="1"/>
</dbReference>
<proteinExistence type="predicted"/>
<dbReference type="InterPro" id="IPR039604">
    <property type="entry name" value="Bfr1"/>
</dbReference>
<keyword evidence="4" id="KW-1185">Reference proteome</keyword>